<comment type="caution">
    <text evidence="3">The sequence shown here is derived from an EMBL/GenBank/DDBJ whole genome shotgun (WGS) entry which is preliminary data.</text>
</comment>
<keyword evidence="2" id="KW-0812">Transmembrane</keyword>
<protein>
    <submittedName>
        <fullName evidence="3">Uncharacterized protein</fullName>
    </submittedName>
</protein>
<reference evidence="3 4" key="1">
    <citation type="journal article" date="2018" name="ACS Chem. Biol.">
        <title>Ketoreductase domain dysfunction expands chemodiversity: malyngamide biosynthesis in the cyanobacterium Okeania hirsuta.</title>
        <authorList>
            <person name="Moss N.A."/>
            <person name="Leao T."/>
            <person name="Rankin M."/>
            <person name="McCullough T.M."/>
            <person name="Qu P."/>
            <person name="Korobeynikov A."/>
            <person name="Smith J.L."/>
            <person name="Gerwick L."/>
            <person name="Gerwick W.H."/>
        </authorList>
    </citation>
    <scope>NUCLEOTIDE SEQUENCE [LARGE SCALE GENOMIC DNA]</scope>
    <source>
        <strain evidence="3 4">PAB10Feb10-1</strain>
    </source>
</reference>
<feature type="coiled-coil region" evidence="1">
    <location>
        <begin position="86"/>
        <end position="113"/>
    </location>
</feature>
<accession>A0A3N6PK55</accession>
<evidence type="ECO:0000313" key="3">
    <source>
        <dbReference type="EMBL" id="RQH57469.1"/>
    </source>
</evidence>
<organism evidence="3 4">
    <name type="scientific">Okeania hirsuta</name>
    <dbReference type="NCBI Taxonomy" id="1458930"/>
    <lineage>
        <taxon>Bacteria</taxon>
        <taxon>Bacillati</taxon>
        <taxon>Cyanobacteriota</taxon>
        <taxon>Cyanophyceae</taxon>
        <taxon>Oscillatoriophycideae</taxon>
        <taxon>Oscillatoriales</taxon>
        <taxon>Microcoleaceae</taxon>
        <taxon>Okeania</taxon>
    </lineage>
</organism>
<feature type="transmembrane region" description="Helical" evidence="2">
    <location>
        <begin position="12"/>
        <end position="32"/>
    </location>
</feature>
<sequence length="196" mass="22884">MNQNEKSYKPFSMYIKIASIFVTFYLSLRLLIFPIITSIETGKLAKIPEITPSDVCLLLLIILFQTDLLNLIKTLKIGSGGFEAEFRELKQEVDKQKEDIDTLQQQQIELIQQQQKKLDSLQTFMFNFLLDESKYKIIHFLNLYTAQNLPFSFHVTPNAAIDLRILRDFKLIELIDPKSYISQMETDSNRGYKAIY</sequence>
<keyword evidence="4" id="KW-1185">Reference proteome</keyword>
<feature type="transmembrane region" description="Helical" evidence="2">
    <location>
        <begin position="52"/>
        <end position="72"/>
    </location>
</feature>
<dbReference type="AlphaFoldDB" id="A0A3N6PK55"/>
<keyword evidence="2" id="KW-0472">Membrane</keyword>
<dbReference type="Proteomes" id="UP000269154">
    <property type="component" value="Unassembled WGS sequence"/>
</dbReference>
<gene>
    <name evidence="3" type="ORF">D5R40_01255</name>
</gene>
<dbReference type="RefSeq" id="WP_124143879.1">
    <property type="nucleotide sequence ID" value="NZ_CAWOKI010000372.1"/>
</dbReference>
<evidence type="ECO:0000256" key="2">
    <source>
        <dbReference type="SAM" id="Phobius"/>
    </source>
</evidence>
<evidence type="ECO:0000256" key="1">
    <source>
        <dbReference type="SAM" id="Coils"/>
    </source>
</evidence>
<keyword evidence="2" id="KW-1133">Transmembrane helix</keyword>
<name>A0A3N6PK55_9CYAN</name>
<proteinExistence type="predicted"/>
<dbReference type="OrthoDB" id="486474at2"/>
<keyword evidence="1" id="KW-0175">Coiled coil</keyword>
<evidence type="ECO:0000313" key="4">
    <source>
        <dbReference type="Proteomes" id="UP000269154"/>
    </source>
</evidence>
<dbReference type="EMBL" id="RCBY01000003">
    <property type="protein sequence ID" value="RQH57469.1"/>
    <property type="molecule type" value="Genomic_DNA"/>
</dbReference>